<organism evidence="2 3">
    <name type="scientific">Neisseria sicca VK64</name>
    <dbReference type="NCBI Taxonomy" id="1095748"/>
    <lineage>
        <taxon>Bacteria</taxon>
        <taxon>Pseudomonadati</taxon>
        <taxon>Pseudomonadota</taxon>
        <taxon>Betaproteobacteria</taxon>
        <taxon>Neisseriales</taxon>
        <taxon>Neisseriaceae</taxon>
        <taxon>Neisseria</taxon>
    </lineage>
</organism>
<dbReference type="Proteomes" id="UP000004473">
    <property type="component" value="Unassembled WGS sequence"/>
</dbReference>
<feature type="chain" id="PRO_5003663165" description="Lipoprotein" evidence="1">
    <location>
        <begin position="21"/>
        <end position="50"/>
    </location>
</feature>
<sequence>MKKRKAASIRLMARPLSALSLFGMPHAPLEAFVDAIACCVSILHHPTVKA</sequence>
<evidence type="ECO:0000256" key="1">
    <source>
        <dbReference type="SAM" id="SignalP"/>
    </source>
</evidence>
<protein>
    <recommendedName>
        <fullName evidence="4">Lipoprotein</fullName>
    </recommendedName>
</protein>
<name>I2NKM4_NEISI</name>
<dbReference type="EMBL" id="AJMT01000165">
    <property type="protein sequence ID" value="EIG26385.1"/>
    <property type="molecule type" value="Genomic_DNA"/>
</dbReference>
<evidence type="ECO:0008006" key="4">
    <source>
        <dbReference type="Google" id="ProtNLM"/>
    </source>
</evidence>
<evidence type="ECO:0000313" key="3">
    <source>
        <dbReference type="Proteomes" id="UP000004473"/>
    </source>
</evidence>
<accession>I2NKM4</accession>
<proteinExistence type="predicted"/>
<evidence type="ECO:0000313" key="2">
    <source>
        <dbReference type="EMBL" id="EIG26385.1"/>
    </source>
</evidence>
<feature type="signal peptide" evidence="1">
    <location>
        <begin position="1"/>
        <end position="20"/>
    </location>
</feature>
<dbReference type="AlphaFoldDB" id="I2NKM4"/>
<keyword evidence="1" id="KW-0732">Signal</keyword>
<comment type="caution">
    <text evidence="2">The sequence shown here is derived from an EMBL/GenBank/DDBJ whole genome shotgun (WGS) entry which is preliminary data.</text>
</comment>
<reference evidence="2 3" key="1">
    <citation type="submission" date="2012-04" db="EMBL/GenBank/DDBJ databases">
        <authorList>
            <person name="Harkins D.M."/>
            <person name="Madupu R."/>
            <person name="Durkin A.S."/>
            <person name="Torralba M."/>
            <person name="Methe B."/>
            <person name="Sutton G.G."/>
            <person name="Nelson K.E."/>
        </authorList>
    </citation>
    <scope>NUCLEOTIDE SEQUENCE [LARGE SCALE GENOMIC DNA]</scope>
    <source>
        <strain evidence="2 3">VK64</strain>
    </source>
</reference>
<gene>
    <name evidence="2" type="ORF">HMPREF1051_1879</name>
</gene>